<sequence>MISIAANIPWLAAGGLTATLAYFIVRLVTHRRFYGDLLGPPHSLLWGHLKILGEYMKKMPTDTYMQAALTQMKQDFDLPDIFYLDLWPLGPRFIICSSPGAAAIPTTITPFAQSHLVTQFFAGNIGTSFIEATNGPLWKELHQMLAPGLTPSAVKTYHDIYVEEAQLLHDRKYPFEVVTRIFFGEKLNTQTTGSHIYEAVKQAADMTGILVASNNPITKWLATRKVKRILARVDKDIEIIVRARYSVLQKQKVLPTRTTATSLLDRMLLAQAQSGQPIDHRLMTLILENSKGFLAAGYGTTADTSSYMFMLLAAFPNVLRKLREEHDRVFDKDFQRTQALLHHNPALIKDLDYTTAVIHETLRMFSIGMLVRQPPVDLTKIEYKGKTYPVKDHIFGVAAHAIHYDPAVFDDVKNFKPERFLANERGLRSCIGQNIAMDEMKVILITIARWFDFELRDHQPAQVPRLSHTDLDTKIGIHAYQYSRCWR</sequence>
<evidence type="ECO:0000256" key="5">
    <source>
        <dbReference type="PIRSR" id="PIRSR602401-1"/>
    </source>
</evidence>
<dbReference type="AlphaFoldDB" id="A0AAJ0MFD0"/>
<dbReference type="InterPro" id="IPR002401">
    <property type="entry name" value="Cyt_P450_E_grp-I"/>
</dbReference>
<evidence type="ECO:0000313" key="8">
    <source>
        <dbReference type="Proteomes" id="UP001275084"/>
    </source>
</evidence>
<dbReference type="PANTHER" id="PTHR24305">
    <property type="entry name" value="CYTOCHROME P450"/>
    <property type="match status" value="1"/>
</dbReference>
<evidence type="ECO:0000256" key="2">
    <source>
        <dbReference type="ARBA" id="ARBA00022617"/>
    </source>
</evidence>
<keyword evidence="3 5" id="KW-0479">Metal-binding</keyword>
<dbReference type="SUPFAM" id="SSF48264">
    <property type="entry name" value="Cytochrome P450"/>
    <property type="match status" value="1"/>
</dbReference>
<reference evidence="7" key="2">
    <citation type="submission" date="2023-06" db="EMBL/GenBank/DDBJ databases">
        <authorList>
            <consortium name="Lawrence Berkeley National Laboratory"/>
            <person name="Haridas S."/>
            <person name="Hensen N."/>
            <person name="Bonometti L."/>
            <person name="Westerberg I."/>
            <person name="Brannstrom I.O."/>
            <person name="Guillou S."/>
            <person name="Cros-Aarteil S."/>
            <person name="Calhoun S."/>
            <person name="Kuo A."/>
            <person name="Mondo S."/>
            <person name="Pangilinan J."/>
            <person name="Riley R."/>
            <person name="Labutti K."/>
            <person name="Andreopoulos B."/>
            <person name="Lipzen A."/>
            <person name="Chen C."/>
            <person name="Yanf M."/>
            <person name="Daum C."/>
            <person name="Ng V."/>
            <person name="Clum A."/>
            <person name="Steindorff A."/>
            <person name="Ohm R."/>
            <person name="Martin F."/>
            <person name="Silar P."/>
            <person name="Natvig D."/>
            <person name="Lalanne C."/>
            <person name="Gautier V."/>
            <person name="Ament-Velasquez S.L."/>
            <person name="Kruys A."/>
            <person name="Hutchinson M.I."/>
            <person name="Powell A.J."/>
            <person name="Barry K."/>
            <person name="Miller A.N."/>
            <person name="Grigoriev I.V."/>
            <person name="Debuchy R."/>
            <person name="Gladieux P."/>
            <person name="Thoren M.H."/>
            <person name="Johannesson H."/>
        </authorList>
    </citation>
    <scope>NUCLEOTIDE SEQUENCE</scope>
    <source>
        <strain evidence="7">CBS 955.72</strain>
    </source>
</reference>
<protein>
    <submittedName>
        <fullName evidence="7">Cytochrome P450</fullName>
    </submittedName>
</protein>
<evidence type="ECO:0000256" key="1">
    <source>
        <dbReference type="ARBA" id="ARBA00010617"/>
    </source>
</evidence>
<dbReference type="GO" id="GO:0004497">
    <property type="term" value="F:monooxygenase activity"/>
    <property type="evidence" value="ECO:0007669"/>
    <property type="project" value="InterPro"/>
</dbReference>
<dbReference type="Proteomes" id="UP001275084">
    <property type="component" value="Unassembled WGS sequence"/>
</dbReference>
<comment type="caution">
    <text evidence="7">The sequence shown here is derived from an EMBL/GenBank/DDBJ whole genome shotgun (WGS) entry which is preliminary data.</text>
</comment>
<organism evidence="7 8">
    <name type="scientific">Lasiosphaeria hispida</name>
    <dbReference type="NCBI Taxonomy" id="260671"/>
    <lineage>
        <taxon>Eukaryota</taxon>
        <taxon>Fungi</taxon>
        <taxon>Dikarya</taxon>
        <taxon>Ascomycota</taxon>
        <taxon>Pezizomycotina</taxon>
        <taxon>Sordariomycetes</taxon>
        <taxon>Sordariomycetidae</taxon>
        <taxon>Sordariales</taxon>
        <taxon>Lasiosphaeriaceae</taxon>
        <taxon>Lasiosphaeria</taxon>
    </lineage>
</organism>
<comment type="cofactor">
    <cofactor evidence="5">
        <name>heme</name>
        <dbReference type="ChEBI" id="CHEBI:30413"/>
    </cofactor>
</comment>
<evidence type="ECO:0000256" key="3">
    <source>
        <dbReference type="ARBA" id="ARBA00022723"/>
    </source>
</evidence>
<proteinExistence type="inferred from homology"/>
<dbReference type="GO" id="GO:0020037">
    <property type="term" value="F:heme binding"/>
    <property type="evidence" value="ECO:0007669"/>
    <property type="project" value="InterPro"/>
</dbReference>
<dbReference type="Gene3D" id="1.10.630.10">
    <property type="entry name" value="Cytochrome P450"/>
    <property type="match status" value="1"/>
</dbReference>
<keyword evidence="2 5" id="KW-0349">Heme</keyword>
<keyword evidence="4 5" id="KW-0408">Iron</keyword>
<dbReference type="GO" id="GO:0016705">
    <property type="term" value="F:oxidoreductase activity, acting on paired donors, with incorporation or reduction of molecular oxygen"/>
    <property type="evidence" value="ECO:0007669"/>
    <property type="project" value="InterPro"/>
</dbReference>
<comment type="similarity">
    <text evidence="1">Belongs to the cytochrome P450 family.</text>
</comment>
<name>A0AAJ0MFD0_9PEZI</name>
<dbReference type="InterPro" id="IPR001128">
    <property type="entry name" value="Cyt_P450"/>
</dbReference>
<reference evidence="7" key="1">
    <citation type="journal article" date="2023" name="Mol. Phylogenet. Evol.">
        <title>Genome-scale phylogeny and comparative genomics of the fungal order Sordariales.</title>
        <authorList>
            <person name="Hensen N."/>
            <person name="Bonometti L."/>
            <person name="Westerberg I."/>
            <person name="Brannstrom I.O."/>
            <person name="Guillou S."/>
            <person name="Cros-Aarteil S."/>
            <person name="Calhoun S."/>
            <person name="Haridas S."/>
            <person name="Kuo A."/>
            <person name="Mondo S."/>
            <person name="Pangilinan J."/>
            <person name="Riley R."/>
            <person name="LaButti K."/>
            <person name="Andreopoulos B."/>
            <person name="Lipzen A."/>
            <person name="Chen C."/>
            <person name="Yan M."/>
            <person name="Daum C."/>
            <person name="Ng V."/>
            <person name="Clum A."/>
            <person name="Steindorff A."/>
            <person name="Ohm R.A."/>
            <person name="Martin F."/>
            <person name="Silar P."/>
            <person name="Natvig D.O."/>
            <person name="Lalanne C."/>
            <person name="Gautier V."/>
            <person name="Ament-Velasquez S.L."/>
            <person name="Kruys A."/>
            <person name="Hutchinson M.I."/>
            <person name="Powell A.J."/>
            <person name="Barry K."/>
            <person name="Miller A.N."/>
            <person name="Grigoriev I.V."/>
            <person name="Debuchy R."/>
            <person name="Gladieux P."/>
            <person name="Hiltunen Thoren M."/>
            <person name="Johannesson H."/>
        </authorList>
    </citation>
    <scope>NUCLEOTIDE SEQUENCE</scope>
    <source>
        <strain evidence="7">CBS 955.72</strain>
    </source>
</reference>
<evidence type="ECO:0000256" key="6">
    <source>
        <dbReference type="SAM" id="Phobius"/>
    </source>
</evidence>
<feature type="binding site" description="axial binding residue" evidence="5">
    <location>
        <position position="430"/>
    </location>
    <ligand>
        <name>heme</name>
        <dbReference type="ChEBI" id="CHEBI:30413"/>
    </ligand>
    <ligandPart>
        <name>Fe</name>
        <dbReference type="ChEBI" id="CHEBI:18248"/>
    </ligandPart>
</feature>
<dbReference type="PRINTS" id="PR00385">
    <property type="entry name" value="P450"/>
</dbReference>
<gene>
    <name evidence="7" type="ORF">B0T25DRAFT_578808</name>
</gene>
<dbReference type="Pfam" id="PF00067">
    <property type="entry name" value="p450"/>
    <property type="match status" value="1"/>
</dbReference>
<dbReference type="PANTHER" id="PTHR24305:SF166">
    <property type="entry name" value="CYTOCHROME P450 12A4, MITOCHONDRIAL-RELATED"/>
    <property type="match status" value="1"/>
</dbReference>
<evidence type="ECO:0000256" key="4">
    <source>
        <dbReference type="ARBA" id="ARBA00023004"/>
    </source>
</evidence>
<dbReference type="InterPro" id="IPR036396">
    <property type="entry name" value="Cyt_P450_sf"/>
</dbReference>
<accession>A0AAJ0MFD0</accession>
<keyword evidence="6" id="KW-0812">Transmembrane</keyword>
<keyword evidence="6" id="KW-1133">Transmembrane helix</keyword>
<keyword evidence="8" id="KW-1185">Reference proteome</keyword>
<feature type="transmembrane region" description="Helical" evidence="6">
    <location>
        <begin position="6"/>
        <end position="25"/>
    </location>
</feature>
<dbReference type="EMBL" id="JAUIQD010000003">
    <property type="protein sequence ID" value="KAK3356562.1"/>
    <property type="molecule type" value="Genomic_DNA"/>
</dbReference>
<dbReference type="PRINTS" id="PR00463">
    <property type="entry name" value="EP450I"/>
</dbReference>
<dbReference type="InterPro" id="IPR050121">
    <property type="entry name" value="Cytochrome_P450_monoxygenase"/>
</dbReference>
<dbReference type="GO" id="GO:0005506">
    <property type="term" value="F:iron ion binding"/>
    <property type="evidence" value="ECO:0007669"/>
    <property type="project" value="InterPro"/>
</dbReference>
<keyword evidence="6" id="KW-0472">Membrane</keyword>
<evidence type="ECO:0000313" key="7">
    <source>
        <dbReference type="EMBL" id="KAK3356562.1"/>
    </source>
</evidence>